<sequence>MSTTATDVDTVFKSSAHELMVDLDQDHYRPGTPPTSLSPSPPPHKRQRISKRSEIPKGVLRLLDLEAQDDSDEEDDVDDVQGGTGDFIDDEPNHELPVPYDPPLRDGEAHEDVELLRVLAASFEERALEERDEERRDEERREREVDEDIPLVPPNIAASLHTFYIASHWEHRLVDFMVTLDGLALVGTPGPSSRMVFFETNKLADVANAAVKWMRAHRVWFRGPQEVSLFEIAPLLNIPQRLAPLPAFRLDNCFGRLRSTALNGLYRNDLVFIDRAGRGRIWVVPRFRLVSPALPDHSFPTATAARLNQPRPSRRLLDVVEFGRERPDEHLVFSSRGTRCVWGSRVFALPSGLEILPLALEYDAVRVRPTEDELDLFMASDCQEFDAPFIGPSCALQEGDRVLVVDELRRDGGKIVAIFERQVGNERVRMAVVSRPDELAVFAPRCFVRPVSSLRLHILSWRRAVSMGDRVVVVAGTIFRGYSGRIFDFPTPASVRFEALEPDTLEVDVAMRHVRLDFRRGDVVRVVRGERRDQIGLVVALHLAGSVEIYLCDGARVRNCLRPSFAAAGATFSTGVDAGVDSDEHATIRVPTHDVAFVPLDNSGFQLPGLSSEWSHGSVQARREASMALDRVRHKWELDLMRTGRFVIGMFVRIIGKHQKKGQFGVIQDYRRVVPAQDGDGSLTRDAEWGDIRKDVRISVRIDGSYLVEDLTLDNVVERDSGLAVLMALLLQEFRKVRPFDREIQESSEPSPPTLQLSDLTEAELRDLSGPSGSPAVSRPDVGETTGAWLTHSALVWKRIDVRVESLDFLHGLAKQPNVGNKVGPKVTKVAGLSGYLRPFGQAVPPHATGSFTLRFLARGRDANVPVVALRPLRTTPVLGEVGAVSCISARRCRVVIIGPDISGDPSRIGDYAETIPSSPPSSTDVVQVRFAWERFSDGSHHQAHAAYPIECLCHSLNQDTPADGPPVARTDFDEKP</sequence>
<gene>
    <name evidence="2" type="ORF">GGX14DRAFT_569794</name>
</gene>
<organism evidence="2 3">
    <name type="scientific">Mycena pura</name>
    <dbReference type="NCBI Taxonomy" id="153505"/>
    <lineage>
        <taxon>Eukaryota</taxon>
        <taxon>Fungi</taxon>
        <taxon>Dikarya</taxon>
        <taxon>Basidiomycota</taxon>
        <taxon>Agaricomycotina</taxon>
        <taxon>Agaricomycetes</taxon>
        <taxon>Agaricomycetidae</taxon>
        <taxon>Agaricales</taxon>
        <taxon>Marasmiineae</taxon>
        <taxon>Mycenaceae</taxon>
        <taxon>Mycena</taxon>
    </lineage>
</organism>
<evidence type="ECO:0000313" key="3">
    <source>
        <dbReference type="Proteomes" id="UP001219525"/>
    </source>
</evidence>
<dbReference type="Proteomes" id="UP001219525">
    <property type="component" value="Unassembled WGS sequence"/>
</dbReference>
<accession>A0AAD6V5U2</accession>
<evidence type="ECO:0008006" key="4">
    <source>
        <dbReference type="Google" id="ProtNLM"/>
    </source>
</evidence>
<evidence type="ECO:0000313" key="2">
    <source>
        <dbReference type="EMBL" id="KAJ7203746.1"/>
    </source>
</evidence>
<feature type="compositionally biased region" description="Acidic residues" evidence="1">
    <location>
        <begin position="66"/>
        <end position="79"/>
    </location>
</feature>
<dbReference type="AlphaFoldDB" id="A0AAD6V5U2"/>
<proteinExistence type="predicted"/>
<evidence type="ECO:0000256" key="1">
    <source>
        <dbReference type="SAM" id="MobiDB-lite"/>
    </source>
</evidence>
<reference evidence="2" key="1">
    <citation type="submission" date="2023-03" db="EMBL/GenBank/DDBJ databases">
        <title>Massive genome expansion in bonnet fungi (Mycena s.s.) driven by repeated elements and novel gene families across ecological guilds.</title>
        <authorList>
            <consortium name="Lawrence Berkeley National Laboratory"/>
            <person name="Harder C.B."/>
            <person name="Miyauchi S."/>
            <person name="Viragh M."/>
            <person name="Kuo A."/>
            <person name="Thoen E."/>
            <person name="Andreopoulos B."/>
            <person name="Lu D."/>
            <person name="Skrede I."/>
            <person name="Drula E."/>
            <person name="Henrissat B."/>
            <person name="Morin E."/>
            <person name="Kohler A."/>
            <person name="Barry K."/>
            <person name="LaButti K."/>
            <person name="Morin E."/>
            <person name="Salamov A."/>
            <person name="Lipzen A."/>
            <person name="Mereny Z."/>
            <person name="Hegedus B."/>
            <person name="Baldrian P."/>
            <person name="Stursova M."/>
            <person name="Weitz H."/>
            <person name="Taylor A."/>
            <person name="Grigoriev I.V."/>
            <person name="Nagy L.G."/>
            <person name="Martin F."/>
            <person name="Kauserud H."/>
        </authorList>
    </citation>
    <scope>NUCLEOTIDE SEQUENCE</scope>
    <source>
        <strain evidence="2">9144</strain>
    </source>
</reference>
<feature type="region of interest" description="Disordered" evidence="1">
    <location>
        <begin position="21"/>
        <end position="95"/>
    </location>
</feature>
<protein>
    <recommendedName>
        <fullName evidence="4">Chromatin elongation factor spt5</fullName>
    </recommendedName>
</protein>
<keyword evidence="3" id="KW-1185">Reference proteome</keyword>
<name>A0AAD6V5U2_9AGAR</name>
<dbReference type="EMBL" id="JARJCW010000049">
    <property type="protein sequence ID" value="KAJ7203746.1"/>
    <property type="molecule type" value="Genomic_DNA"/>
</dbReference>
<comment type="caution">
    <text evidence="2">The sequence shown here is derived from an EMBL/GenBank/DDBJ whole genome shotgun (WGS) entry which is preliminary data.</text>
</comment>
<feature type="region of interest" description="Disordered" evidence="1">
    <location>
        <begin position="127"/>
        <end position="146"/>
    </location>
</feature>
<feature type="compositionally biased region" description="Basic and acidic residues" evidence="1">
    <location>
        <begin position="127"/>
        <end position="144"/>
    </location>
</feature>